<keyword evidence="2" id="KW-1185">Reference proteome</keyword>
<evidence type="ECO:0000313" key="3">
    <source>
        <dbReference type="WBParaSite" id="L893_g14360.t1"/>
    </source>
</evidence>
<organism evidence="2 3">
    <name type="scientific">Steinernema glaseri</name>
    <dbReference type="NCBI Taxonomy" id="37863"/>
    <lineage>
        <taxon>Eukaryota</taxon>
        <taxon>Metazoa</taxon>
        <taxon>Ecdysozoa</taxon>
        <taxon>Nematoda</taxon>
        <taxon>Chromadorea</taxon>
        <taxon>Rhabditida</taxon>
        <taxon>Tylenchina</taxon>
        <taxon>Panagrolaimomorpha</taxon>
        <taxon>Strongyloidoidea</taxon>
        <taxon>Steinernematidae</taxon>
        <taxon>Steinernema</taxon>
    </lineage>
</organism>
<evidence type="ECO:0000313" key="2">
    <source>
        <dbReference type="Proteomes" id="UP000095287"/>
    </source>
</evidence>
<reference evidence="3" key="1">
    <citation type="submission" date="2016-11" db="UniProtKB">
        <authorList>
            <consortium name="WormBaseParasite"/>
        </authorList>
    </citation>
    <scope>IDENTIFICATION</scope>
</reference>
<protein>
    <submittedName>
        <fullName evidence="3">Uncharacterized protein</fullName>
    </submittedName>
</protein>
<dbReference type="AlphaFoldDB" id="A0A1I7YAF4"/>
<dbReference type="WBParaSite" id="L893_g14360.t1">
    <property type="protein sequence ID" value="L893_g14360.t1"/>
    <property type="gene ID" value="L893_g14360"/>
</dbReference>
<proteinExistence type="predicted"/>
<evidence type="ECO:0000256" key="1">
    <source>
        <dbReference type="SAM" id="MobiDB-lite"/>
    </source>
</evidence>
<sequence length="101" mass="11292">MSSDVKLESESLIKPNGSPCHEDSISLPATSPPLSAHASLQYLRKSSCPTSVSSPQLFRSASVTLKGSLLPLKNVLKLAEESIEEWYIQWFFVLDSWKKRR</sequence>
<accession>A0A1I7YAF4</accession>
<feature type="region of interest" description="Disordered" evidence="1">
    <location>
        <begin position="1"/>
        <end position="32"/>
    </location>
</feature>
<feature type="compositionally biased region" description="Basic and acidic residues" evidence="1">
    <location>
        <begin position="1"/>
        <end position="11"/>
    </location>
</feature>
<dbReference type="Proteomes" id="UP000095287">
    <property type="component" value="Unplaced"/>
</dbReference>
<name>A0A1I7YAF4_9BILA</name>